<reference evidence="2" key="2">
    <citation type="submission" date="2024-02" db="EMBL/GenBank/DDBJ databases">
        <authorList>
            <person name="Prathaban M."/>
            <person name="Mythili R."/>
            <person name="Sharmila Devi N."/>
            <person name="Sobanaa M."/>
            <person name="Prathiviraj R."/>
            <person name="Selvin J."/>
        </authorList>
    </citation>
    <scope>NUCLEOTIDE SEQUENCE</scope>
    <source>
        <strain evidence="2">MP1014</strain>
    </source>
</reference>
<evidence type="ECO:0000313" key="2">
    <source>
        <dbReference type="EMBL" id="MEG3615737.1"/>
    </source>
</evidence>
<evidence type="ECO:0000313" key="3">
    <source>
        <dbReference type="Proteomes" id="UP001310387"/>
    </source>
</evidence>
<dbReference type="PANTHER" id="PTHR33840:SF1">
    <property type="entry name" value="TLE1 PHOSPHOLIPASE DOMAIN-CONTAINING PROTEIN"/>
    <property type="match status" value="1"/>
</dbReference>
<dbReference type="RefSeq" id="WP_332902348.1">
    <property type="nucleotide sequence ID" value="NZ_JBAGLP010000118.1"/>
</dbReference>
<proteinExistence type="predicted"/>
<accession>A0ABU7Z8L2</accession>
<gene>
    <name evidence="2" type="ORF">V5O49_11435</name>
</gene>
<dbReference type="Pfam" id="PF09994">
    <property type="entry name" value="T6SS_Tle1-like_cat"/>
    <property type="match status" value="1"/>
</dbReference>
<dbReference type="InterPro" id="IPR018712">
    <property type="entry name" value="Tle1-like_cat"/>
</dbReference>
<protein>
    <submittedName>
        <fullName evidence="2">DUF2235 domain-containing protein</fullName>
    </submittedName>
</protein>
<dbReference type="Proteomes" id="UP001310387">
    <property type="component" value="Unassembled WGS sequence"/>
</dbReference>
<name>A0ABU7Z8L2_9MICO</name>
<dbReference type="PANTHER" id="PTHR33840">
    <property type="match status" value="1"/>
</dbReference>
<evidence type="ECO:0000259" key="1">
    <source>
        <dbReference type="Pfam" id="PF09994"/>
    </source>
</evidence>
<dbReference type="EMBL" id="JBAGLP010000118">
    <property type="protein sequence ID" value="MEG3615737.1"/>
    <property type="molecule type" value="Genomic_DNA"/>
</dbReference>
<keyword evidence="3" id="KW-1185">Reference proteome</keyword>
<comment type="caution">
    <text evidence="2">The sequence shown here is derived from an EMBL/GenBank/DDBJ whole genome shotgun (WGS) entry which is preliminary data.</text>
</comment>
<feature type="domain" description="T6SS Phospholipase effector Tle1-like catalytic" evidence="1">
    <location>
        <begin position="2"/>
        <end position="262"/>
    </location>
</feature>
<organism evidence="2 3">
    <name type="scientific">Isoptericola haloaureus</name>
    <dbReference type="NCBI Taxonomy" id="1542902"/>
    <lineage>
        <taxon>Bacteria</taxon>
        <taxon>Bacillati</taxon>
        <taxon>Actinomycetota</taxon>
        <taxon>Actinomycetes</taxon>
        <taxon>Micrococcales</taxon>
        <taxon>Promicromonosporaceae</taxon>
        <taxon>Isoptericola</taxon>
    </lineage>
</organism>
<reference evidence="2" key="1">
    <citation type="journal article" date="2024" name="Antonie Van Leeuwenhoek">
        <title>Isoptericola haloaureus sp. nov., a dimorphic actinobacterium isolated from mangrove sediments of southeast India, implicating biosaline agricultural significance through nitrogen fixation and salt tolerance genes.</title>
        <authorList>
            <person name="Prathaban M."/>
            <person name="Prathiviraj R."/>
            <person name="Ravichandran M."/>
            <person name="Natarajan S.D."/>
            <person name="Sobanaa M."/>
            <person name="Hari Krishna Kumar S."/>
            <person name="Chandrasekar V."/>
            <person name="Selvin J."/>
        </authorList>
    </citation>
    <scope>NUCLEOTIDE SEQUENCE</scope>
    <source>
        <strain evidence="2">MP1014</strain>
    </source>
</reference>
<sequence length="389" mass="42560">MKRLILCCDGTWNHAANQYVSNVEKIARVLERGPVGDGVVQIVEYVGGVGSQGYLLDKLLGGAFGSGLTQNVVEGYRFLAMNYAPGDEIVVLGYSRGAYTARSVVGMVGAVGLLTREALAAGALHDAVRLYREPADDDAARLAREEERAAFRREHSHGGDAGTPVRFLGVFDTVGTLGVPGLTRRRYRFHDVRLGDDVEVARQALAVDERRLSYAPCLWEVPADSPEGRVQQVWFVGGHGDVGGGGPRCGLSDAALEWMVDELRTVGVVVDDALWSSQCTHQEELVLDVRPRLLFRLINRAKRLLPGSGSMGGREVFRHGLRVLARRDGEVWGDGVCVAGPVVRYVERDGYAEHAPNLQRWLDEAGGVDQVPVVPVEAWRDDERRLVVR</sequence>